<evidence type="ECO:0000313" key="2">
    <source>
        <dbReference type="EMBL" id="CAE7699006.1"/>
    </source>
</evidence>
<dbReference type="Proteomes" id="UP000649617">
    <property type="component" value="Unassembled WGS sequence"/>
</dbReference>
<protein>
    <submittedName>
        <fullName evidence="2">Uncharacterized protein</fullName>
    </submittedName>
</protein>
<organism evidence="2 3">
    <name type="scientific">Symbiodinium pilosum</name>
    <name type="common">Dinoflagellate</name>
    <dbReference type="NCBI Taxonomy" id="2952"/>
    <lineage>
        <taxon>Eukaryota</taxon>
        <taxon>Sar</taxon>
        <taxon>Alveolata</taxon>
        <taxon>Dinophyceae</taxon>
        <taxon>Suessiales</taxon>
        <taxon>Symbiodiniaceae</taxon>
        <taxon>Symbiodinium</taxon>
    </lineage>
</organism>
<dbReference type="OrthoDB" id="437254at2759"/>
<accession>A0A812WV78</accession>
<dbReference type="EMBL" id="CAJNIZ010044717">
    <property type="protein sequence ID" value="CAE7699006.1"/>
    <property type="molecule type" value="Genomic_DNA"/>
</dbReference>
<feature type="compositionally biased region" description="Basic and acidic residues" evidence="1">
    <location>
        <begin position="17"/>
        <end position="27"/>
    </location>
</feature>
<dbReference type="AlphaFoldDB" id="A0A812WV78"/>
<comment type="caution">
    <text evidence="2">The sequence shown here is derived from an EMBL/GenBank/DDBJ whole genome shotgun (WGS) entry which is preliminary data.</text>
</comment>
<feature type="compositionally biased region" description="Basic and acidic residues" evidence="1">
    <location>
        <begin position="59"/>
        <end position="73"/>
    </location>
</feature>
<gene>
    <name evidence="2" type="ORF">SPIL2461_LOCUS19646</name>
</gene>
<evidence type="ECO:0000256" key="1">
    <source>
        <dbReference type="SAM" id="MobiDB-lite"/>
    </source>
</evidence>
<reference evidence="2" key="1">
    <citation type="submission" date="2021-02" db="EMBL/GenBank/DDBJ databases">
        <authorList>
            <person name="Dougan E. K."/>
            <person name="Rhodes N."/>
            <person name="Thang M."/>
            <person name="Chan C."/>
        </authorList>
    </citation>
    <scope>NUCLEOTIDE SEQUENCE</scope>
</reference>
<sequence>MSRIVADKIVAKMAREEQAKKAKEAKSTKAPVPGPGRKLSKKERLKQDLSGHLGQIFGDLKDSSASDAKKSEETYQAVFQQGEQMIQRIAQQAKLPLSTEVTLREWCDMAWRTGRFSPLDPDKPKKEEEIPDLQDADDAHADL</sequence>
<evidence type="ECO:0000313" key="3">
    <source>
        <dbReference type="Proteomes" id="UP000649617"/>
    </source>
</evidence>
<feature type="region of interest" description="Disordered" evidence="1">
    <location>
        <begin position="17"/>
        <end position="73"/>
    </location>
</feature>
<feature type="region of interest" description="Disordered" evidence="1">
    <location>
        <begin position="113"/>
        <end position="143"/>
    </location>
</feature>
<proteinExistence type="predicted"/>
<name>A0A812WV78_SYMPI</name>
<keyword evidence="3" id="KW-1185">Reference proteome</keyword>